<dbReference type="InterPro" id="IPR001611">
    <property type="entry name" value="Leu-rich_rpt"/>
</dbReference>
<evidence type="ECO:0008006" key="5">
    <source>
        <dbReference type="Google" id="ProtNLM"/>
    </source>
</evidence>
<keyword evidence="2" id="KW-0472">Membrane</keyword>
<comment type="caution">
    <text evidence="3">The sequence shown here is derived from an EMBL/GenBank/DDBJ whole genome shotgun (WGS) entry which is preliminary data.</text>
</comment>
<reference evidence="3 4" key="1">
    <citation type="journal article" date="2021" name="Sci. Rep.">
        <title>The genome of the diatom Chaetoceros tenuissimus carries an ancient integrated fragment of an extant virus.</title>
        <authorList>
            <person name="Hongo Y."/>
            <person name="Kimura K."/>
            <person name="Takaki Y."/>
            <person name="Yoshida Y."/>
            <person name="Baba S."/>
            <person name="Kobayashi G."/>
            <person name="Nagasaki K."/>
            <person name="Hano T."/>
            <person name="Tomaru Y."/>
        </authorList>
    </citation>
    <scope>NUCLEOTIDE SEQUENCE [LARGE SCALE GENOMIC DNA]</scope>
    <source>
        <strain evidence="3 4">NIES-3715</strain>
    </source>
</reference>
<keyword evidence="2" id="KW-0812">Transmembrane</keyword>
<protein>
    <recommendedName>
        <fullName evidence="5">Leucine-rich repeat-containing N-terminal plant-type domain-containing protein</fullName>
    </recommendedName>
</protein>
<feature type="transmembrane region" description="Helical" evidence="2">
    <location>
        <begin position="167"/>
        <end position="187"/>
    </location>
</feature>
<dbReference type="PANTHER" id="PTHR48057">
    <property type="entry name" value="LEUCINE-RICH REPEAT SERINE/THREONINE-PROTEIN KINASE 1"/>
    <property type="match status" value="1"/>
</dbReference>
<feature type="compositionally biased region" description="Basic and acidic residues" evidence="1">
    <location>
        <begin position="10"/>
        <end position="21"/>
    </location>
</feature>
<gene>
    <name evidence="3" type="ORF">CTEN210_09911</name>
</gene>
<evidence type="ECO:0000313" key="3">
    <source>
        <dbReference type="EMBL" id="GFH53435.1"/>
    </source>
</evidence>
<name>A0AAD3H7N8_9STRA</name>
<keyword evidence="2" id="KW-1133">Transmembrane helix</keyword>
<sequence length="424" mass="47584">MSVPTSTYSIDRDDEKSRESSGDMLGSSAALQVRQLERERRLREIERTFQNVVDESTSTSNNIYENVFTERGQVHNDDAIRNKEFELAQAAPKTIGGKLKEKVGQKIRRKSEFDFELQAKAAAGSFDDFLPATDFSSHKYRDRPPSPNHARVAYNVTSMLRQHASKIGIGLLLFIAIVATSATLGALRDAPIPVSITEETWQHLKAIRTVLVDEGVNKKPLNDYESKQFLSLTQLAEEVTMGTLSIDAIKEKATTDVNTEGHASGFNKSYKQRRILLERYTMMILYYETTPGTKDWNNKNKWLSNDSVCEWHGVDCTELDGKEELKMNVINEIRLTDNGLSGSLPEELGLMASLEVLKLENNFLQGGVPEEIGNIKTLQRAHFSKNIMTGVMPEPVCKLKEVKLEELVADCGSDFDCECCTECL</sequence>
<feature type="region of interest" description="Disordered" evidence="1">
    <location>
        <begin position="1"/>
        <end position="29"/>
    </location>
</feature>
<dbReference type="AlphaFoldDB" id="A0AAD3H7N8"/>
<dbReference type="Gene3D" id="3.80.10.10">
    <property type="entry name" value="Ribonuclease Inhibitor"/>
    <property type="match status" value="1"/>
</dbReference>
<dbReference type="Proteomes" id="UP001054902">
    <property type="component" value="Unassembled WGS sequence"/>
</dbReference>
<dbReference type="EMBL" id="BLLK01000047">
    <property type="protein sequence ID" value="GFH53435.1"/>
    <property type="molecule type" value="Genomic_DNA"/>
</dbReference>
<evidence type="ECO:0000256" key="2">
    <source>
        <dbReference type="SAM" id="Phobius"/>
    </source>
</evidence>
<accession>A0AAD3H7N8</accession>
<dbReference type="Pfam" id="PF00560">
    <property type="entry name" value="LRR_1"/>
    <property type="match status" value="1"/>
</dbReference>
<evidence type="ECO:0000313" key="4">
    <source>
        <dbReference type="Proteomes" id="UP001054902"/>
    </source>
</evidence>
<proteinExistence type="predicted"/>
<dbReference type="InterPro" id="IPR052595">
    <property type="entry name" value="LRRC69/RLP"/>
</dbReference>
<dbReference type="SUPFAM" id="SSF52058">
    <property type="entry name" value="L domain-like"/>
    <property type="match status" value="1"/>
</dbReference>
<organism evidence="3 4">
    <name type="scientific">Chaetoceros tenuissimus</name>
    <dbReference type="NCBI Taxonomy" id="426638"/>
    <lineage>
        <taxon>Eukaryota</taxon>
        <taxon>Sar</taxon>
        <taxon>Stramenopiles</taxon>
        <taxon>Ochrophyta</taxon>
        <taxon>Bacillariophyta</taxon>
        <taxon>Coscinodiscophyceae</taxon>
        <taxon>Chaetocerotophycidae</taxon>
        <taxon>Chaetocerotales</taxon>
        <taxon>Chaetocerotaceae</taxon>
        <taxon>Chaetoceros</taxon>
    </lineage>
</organism>
<keyword evidence="4" id="KW-1185">Reference proteome</keyword>
<dbReference type="InterPro" id="IPR032675">
    <property type="entry name" value="LRR_dom_sf"/>
</dbReference>
<evidence type="ECO:0000256" key="1">
    <source>
        <dbReference type="SAM" id="MobiDB-lite"/>
    </source>
</evidence>